<dbReference type="NCBIfam" id="TIGR01179">
    <property type="entry name" value="galE"/>
    <property type="match status" value="1"/>
</dbReference>
<evidence type="ECO:0000256" key="9">
    <source>
        <dbReference type="ARBA" id="ARBA00023277"/>
    </source>
</evidence>
<evidence type="ECO:0000256" key="10">
    <source>
        <dbReference type="ARBA" id="ARBA00031367"/>
    </source>
</evidence>
<dbReference type="GO" id="GO:0003978">
    <property type="term" value="F:UDP-glucose 4-epimerase activity"/>
    <property type="evidence" value="ECO:0007669"/>
    <property type="project" value="UniProtKB-EC"/>
</dbReference>
<name>A0ABV7D2U2_9PROT</name>
<sequence length="334" mass="36699">MNALITGPILVTGGAGYIGGQTVLSLLDQGADVVVLDDLSTGSVRPFHENTAFYQGRIQDQGLVSEILKKHQIKSILHFAGFIKVDESISNPLKYYNNNTDGSRVLIEAAVHNNVETFLFSSTAAVYGSITGVETVDEALEVHPLNPYGWSKLFTERLLQDVSKAHGMQYGIFRYFNVAGADMRFRHGQFLEKPVHLIGRAIDALLGTAPPLQIFGNTLATPDGTGVRDYIHVSDLADAHVALLQNLQSIPKNRLLNLGYGKGHSVLDVIKCLEEISGKPVPYEFVPAREGEAASVVANVKMLTEHLAWKPQHANLKEIIATSLEWRQRTNFEK</sequence>
<dbReference type="Proteomes" id="UP001595444">
    <property type="component" value="Unassembled WGS sequence"/>
</dbReference>
<comment type="caution">
    <text evidence="13">The sequence shown here is derived from an EMBL/GenBank/DDBJ whole genome shotgun (WGS) entry which is preliminary data.</text>
</comment>
<evidence type="ECO:0000256" key="6">
    <source>
        <dbReference type="ARBA" id="ARBA00018569"/>
    </source>
</evidence>
<dbReference type="RefSeq" id="WP_194211834.1">
    <property type="nucleotide sequence ID" value="NZ_CP061205.1"/>
</dbReference>
<dbReference type="PANTHER" id="PTHR43725">
    <property type="entry name" value="UDP-GLUCOSE 4-EPIMERASE"/>
    <property type="match status" value="1"/>
</dbReference>
<dbReference type="InterPro" id="IPR036291">
    <property type="entry name" value="NAD(P)-bd_dom_sf"/>
</dbReference>
<reference evidence="14" key="1">
    <citation type="journal article" date="2019" name="Int. J. Syst. Evol. Microbiol.">
        <title>The Global Catalogue of Microorganisms (GCM) 10K type strain sequencing project: providing services to taxonomists for standard genome sequencing and annotation.</title>
        <authorList>
            <consortium name="The Broad Institute Genomics Platform"/>
            <consortium name="The Broad Institute Genome Sequencing Center for Infectious Disease"/>
            <person name="Wu L."/>
            <person name="Ma J."/>
        </authorList>
    </citation>
    <scope>NUCLEOTIDE SEQUENCE [LARGE SCALE GENOMIC DNA]</scope>
    <source>
        <strain evidence="14">KCTC 62164</strain>
    </source>
</reference>
<gene>
    <name evidence="13" type="primary">galE</name>
    <name evidence="13" type="ORF">ACFOKA_04735</name>
</gene>
<comment type="pathway">
    <text evidence="3">Carbohydrate metabolism; galactose metabolism.</text>
</comment>
<comment type="cofactor">
    <cofactor evidence="2">
        <name>NAD(+)</name>
        <dbReference type="ChEBI" id="CHEBI:57540"/>
    </cofactor>
</comment>
<proteinExistence type="inferred from homology"/>
<evidence type="ECO:0000256" key="4">
    <source>
        <dbReference type="ARBA" id="ARBA00007637"/>
    </source>
</evidence>
<evidence type="ECO:0000256" key="8">
    <source>
        <dbReference type="ARBA" id="ARBA00023235"/>
    </source>
</evidence>
<keyword evidence="9" id="KW-0119">Carbohydrate metabolism</keyword>
<dbReference type="PANTHER" id="PTHR43725:SF53">
    <property type="entry name" value="UDP-ARABINOSE 4-EPIMERASE 1"/>
    <property type="match status" value="1"/>
</dbReference>
<evidence type="ECO:0000256" key="2">
    <source>
        <dbReference type="ARBA" id="ARBA00001911"/>
    </source>
</evidence>
<dbReference type="Gene3D" id="3.40.50.720">
    <property type="entry name" value="NAD(P)-binding Rossmann-like Domain"/>
    <property type="match status" value="1"/>
</dbReference>
<organism evidence="13 14">
    <name type="scientific">Kordiimonas pumila</name>
    <dbReference type="NCBI Taxonomy" id="2161677"/>
    <lineage>
        <taxon>Bacteria</taxon>
        <taxon>Pseudomonadati</taxon>
        <taxon>Pseudomonadota</taxon>
        <taxon>Alphaproteobacteria</taxon>
        <taxon>Kordiimonadales</taxon>
        <taxon>Kordiimonadaceae</taxon>
        <taxon>Kordiimonas</taxon>
    </lineage>
</organism>
<dbReference type="InterPro" id="IPR001509">
    <property type="entry name" value="Epimerase_deHydtase"/>
</dbReference>
<dbReference type="InterPro" id="IPR005886">
    <property type="entry name" value="UDP_G4E"/>
</dbReference>
<comment type="similarity">
    <text evidence="4">Belongs to the NAD(P)-dependent epimerase/dehydratase family.</text>
</comment>
<dbReference type="Pfam" id="PF01370">
    <property type="entry name" value="Epimerase"/>
    <property type="match status" value="1"/>
</dbReference>
<dbReference type="SUPFAM" id="SSF51735">
    <property type="entry name" value="NAD(P)-binding Rossmann-fold domains"/>
    <property type="match status" value="1"/>
</dbReference>
<evidence type="ECO:0000313" key="14">
    <source>
        <dbReference type="Proteomes" id="UP001595444"/>
    </source>
</evidence>
<evidence type="ECO:0000259" key="12">
    <source>
        <dbReference type="Pfam" id="PF01370"/>
    </source>
</evidence>
<evidence type="ECO:0000313" key="13">
    <source>
        <dbReference type="EMBL" id="MFC3051205.1"/>
    </source>
</evidence>
<dbReference type="Gene3D" id="3.90.25.10">
    <property type="entry name" value="UDP-galactose 4-epimerase, domain 1"/>
    <property type="match status" value="1"/>
</dbReference>
<evidence type="ECO:0000256" key="11">
    <source>
        <dbReference type="ARBA" id="ARBA00033067"/>
    </source>
</evidence>
<evidence type="ECO:0000256" key="3">
    <source>
        <dbReference type="ARBA" id="ARBA00004947"/>
    </source>
</evidence>
<evidence type="ECO:0000256" key="5">
    <source>
        <dbReference type="ARBA" id="ARBA00013189"/>
    </source>
</evidence>
<protein>
    <recommendedName>
        <fullName evidence="6">UDP-glucose 4-epimerase</fullName>
        <ecNumber evidence="5">5.1.3.2</ecNumber>
    </recommendedName>
    <alternativeName>
        <fullName evidence="11">Galactowaldenase</fullName>
    </alternativeName>
    <alternativeName>
        <fullName evidence="10">UDP-galactose 4-epimerase</fullName>
    </alternativeName>
</protein>
<evidence type="ECO:0000256" key="7">
    <source>
        <dbReference type="ARBA" id="ARBA00023027"/>
    </source>
</evidence>
<keyword evidence="14" id="KW-1185">Reference proteome</keyword>
<dbReference type="EMBL" id="JBHRSL010000002">
    <property type="protein sequence ID" value="MFC3051205.1"/>
    <property type="molecule type" value="Genomic_DNA"/>
</dbReference>
<keyword evidence="8 13" id="KW-0413">Isomerase</keyword>
<dbReference type="EC" id="5.1.3.2" evidence="5"/>
<accession>A0ABV7D2U2</accession>
<feature type="domain" description="NAD-dependent epimerase/dehydratase" evidence="12">
    <location>
        <begin position="9"/>
        <end position="259"/>
    </location>
</feature>
<comment type="catalytic activity">
    <reaction evidence="1">
        <text>UDP-alpha-D-glucose = UDP-alpha-D-galactose</text>
        <dbReference type="Rhea" id="RHEA:22168"/>
        <dbReference type="ChEBI" id="CHEBI:58885"/>
        <dbReference type="ChEBI" id="CHEBI:66914"/>
        <dbReference type="EC" id="5.1.3.2"/>
    </reaction>
</comment>
<keyword evidence="7" id="KW-0520">NAD</keyword>
<evidence type="ECO:0000256" key="1">
    <source>
        <dbReference type="ARBA" id="ARBA00000083"/>
    </source>
</evidence>